<sequence length="277" mass="30480">MIMSLRTTSAAAALALTALSAAADSAANKEIAVGLLEQGLAKGDRDFIMTHVAEGYIQHNPQAADGREGLLGFVSFLETLDPPVTVNPVRVIADDNFVVIHQEAEFFGPKVIIDVFRFEDGKIAEHWDSIQETVTETASGRSMTDGTTKITDLDKTAENKALVTGLVKDVLMGGKIDRIDDYIAEGYMQHNPFVPDTREGLKGFVAYLGENNISFWYSELHLVVAEGNFVFTQAEGVYDGTPTAFYDIWRIEDGMIVEHWDTVQPIPTEFAHENGMF</sequence>
<gene>
    <name evidence="3" type="ORF">HW564_14455</name>
</gene>
<name>A0A850LKA2_9RHOB</name>
<dbReference type="Pfam" id="PF12680">
    <property type="entry name" value="SnoaL_2"/>
    <property type="match status" value="2"/>
</dbReference>
<dbReference type="RefSeq" id="WP_011241887.1">
    <property type="nucleotide sequence ID" value="NZ_JABXIY010000041.1"/>
</dbReference>
<dbReference type="EMBL" id="JABXIY010000041">
    <property type="protein sequence ID" value="NVK98127.1"/>
    <property type="molecule type" value="Genomic_DNA"/>
</dbReference>
<dbReference type="OMA" id="YIQHNLA"/>
<dbReference type="SUPFAM" id="SSF54427">
    <property type="entry name" value="NTF2-like"/>
    <property type="match status" value="2"/>
</dbReference>
<proteinExistence type="predicted"/>
<dbReference type="PANTHER" id="PTHR38436:SF1">
    <property type="entry name" value="ESTER CYCLASE"/>
    <property type="match status" value="1"/>
</dbReference>
<dbReference type="AlphaFoldDB" id="A0A850LKA2"/>
<evidence type="ECO:0000313" key="4">
    <source>
        <dbReference type="Proteomes" id="UP000565723"/>
    </source>
</evidence>
<dbReference type="InterPro" id="IPR009959">
    <property type="entry name" value="Cyclase_SnoaL-like"/>
</dbReference>
<dbReference type="Gene3D" id="3.10.450.50">
    <property type="match status" value="2"/>
</dbReference>
<evidence type="ECO:0000259" key="2">
    <source>
        <dbReference type="Pfam" id="PF12680"/>
    </source>
</evidence>
<dbReference type="InterPro" id="IPR037401">
    <property type="entry name" value="SnoaL-like"/>
</dbReference>
<feature type="domain" description="SnoaL-like" evidence="2">
    <location>
        <begin position="39"/>
        <end position="126"/>
    </location>
</feature>
<accession>A0A850LKA2</accession>
<evidence type="ECO:0000313" key="3">
    <source>
        <dbReference type="EMBL" id="NVK98127.1"/>
    </source>
</evidence>
<comment type="caution">
    <text evidence="3">The sequence shown here is derived from an EMBL/GenBank/DDBJ whole genome shotgun (WGS) entry which is preliminary data.</text>
</comment>
<organism evidence="3 4">
    <name type="scientific">Ruegeria pomeroyi</name>
    <dbReference type="NCBI Taxonomy" id="89184"/>
    <lineage>
        <taxon>Bacteria</taxon>
        <taxon>Pseudomonadati</taxon>
        <taxon>Pseudomonadota</taxon>
        <taxon>Alphaproteobacteria</taxon>
        <taxon>Rhodobacterales</taxon>
        <taxon>Roseobacteraceae</taxon>
        <taxon>Ruegeria</taxon>
    </lineage>
</organism>
<dbReference type="PANTHER" id="PTHR38436">
    <property type="entry name" value="POLYKETIDE CYCLASE SNOAL-LIKE DOMAIN"/>
    <property type="match status" value="1"/>
</dbReference>
<dbReference type="InterPro" id="IPR032710">
    <property type="entry name" value="NTF2-like_dom_sf"/>
</dbReference>
<protein>
    <submittedName>
        <fullName evidence="3">Nuclear transport factor 2 family protein</fullName>
    </submittedName>
</protein>
<keyword evidence="1" id="KW-0732">Signal</keyword>
<reference evidence="3 4" key="1">
    <citation type="journal article" date="2020" name="Proc. Natl. Acad. Sci. U.S.A.">
        <title>Ecological drivers of bacterial community assembly in synthetic phycospheres.</title>
        <authorList>
            <person name="Fu H."/>
            <person name="Uchimiya M."/>
            <person name="Gore J."/>
            <person name="Moran M.A."/>
        </authorList>
    </citation>
    <scope>NUCLEOTIDE SEQUENCE [LARGE SCALE GENOMIC DNA]</scope>
    <source>
        <strain evidence="3">HF-Din03</strain>
    </source>
</reference>
<dbReference type="GO" id="GO:0030638">
    <property type="term" value="P:polyketide metabolic process"/>
    <property type="evidence" value="ECO:0007669"/>
    <property type="project" value="InterPro"/>
</dbReference>
<feature type="domain" description="SnoaL-like" evidence="2">
    <location>
        <begin position="170"/>
        <end position="259"/>
    </location>
</feature>
<evidence type="ECO:0000256" key="1">
    <source>
        <dbReference type="SAM" id="SignalP"/>
    </source>
</evidence>
<dbReference type="Proteomes" id="UP000565723">
    <property type="component" value="Unassembled WGS sequence"/>
</dbReference>
<feature type="signal peptide" evidence="1">
    <location>
        <begin position="1"/>
        <end position="23"/>
    </location>
</feature>
<feature type="chain" id="PRO_5032772017" evidence="1">
    <location>
        <begin position="24"/>
        <end position="277"/>
    </location>
</feature>